<dbReference type="AlphaFoldDB" id="A0A937DL94"/>
<organism evidence="1 2">
    <name type="scientific">Candidatus Liberibacter ctenarytainae</name>
    <dbReference type="NCBI Taxonomy" id="2020335"/>
    <lineage>
        <taxon>Bacteria</taxon>
        <taxon>Pseudomonadati</taxon>
        <taxon>Pseudomonadota</taxon>
        <taxon>Alphaproteobacteria</taxon>
        <taxon>Hyphomicrobiales</taxon>
        <taxon>Rhizobiaceae</taxon>
        <taxon>Liberibacter</taxon>
    </lineage>
</organism>
<protein>
    <submittedName>
        <fullName evidence="1">Uncharacterized protein</fullName>
    </submittedName>
</protein>
<comment type="caution">
    <text evidence="1">The sequence shown here is derived from an EMBL/GenBank/DDBJ whole genome shotgun (WGS) entry which is preliminary data.</text>
</comment>
<accession>A0A937DL94</accession>
<dbReference type="Proteomes" id="UP000736856">
    <property type="component" value="Unassembled WGS sequence"/>
</dbReference>
<dbReference type="EMBL" id="SEOL01000004">
    <property type="protein sequence ID" value="MBL0849013.1"/>
    <property type="molecule type" value="Genomic_DNA"/>
</dbReference>
<reference evidence="1" key="1">
    <citation type="submission" date="2019-02" db="EMBL/GenBank/DDBJ databases">
        <title>A novel Candidatus Liberibacter species associated with the New Zealand native fuchsia psyllid, Ctenarytaina fuchsiae.</title>
        <authorList>
            <person name="Thompson S.M."/>
            <person name="Jorgensen N."/>
            <person name="David C."/>
            <person name="Bulman S.R."/>
            <person name="Smith G.R."/>
        </authorList>
    </citation>
    <scope>NUCLEOTIDE SEQUENCE</scope>
    <source>
        <strain evidence="1">Oxford</strain>
    </source>
</reference>
<gene>
    <name evidence="1" type="ORF">EU981_02850</name>
</gene>
<evidence type="ECO:0000313" key="2">
    <source>
        <dbReference type="Proteomes" id="UP000736856"/>
    </source>
</evidence>
<name>A0A937DL94_9HYPH</name>
<sequence>MSEIIPLRSDLYRVEYPSENSNGILTFGINGNNYITPSAADKAKDWKVVGKNAGRDGAWHWLLEVIE</sequence>
<evidence type="ECO:0000313" key="1">
    <source>
        <dbReference type="EMBL" id="MBL0849013.1"/>
    </source>
</evidence>
<proteinExistence type="predicted"/>